<gene>
    <name evidence="1" type="ORF">DPEC_G00100400</name>
</gene>
<evidence type="ECO:0000313" key="2">
    <source>
        <dbReference type="Proteomes" id="UP001157502"/>
    </source>
</evidence>
<accession>A0ACC2GX95</accession>
<protein>
    <submittedName>
        <fullName evidence="1">Uncharacterized protein</fullName>
    </submittedName>
</protein>
<dbReference type="Proteomes" id="UP001157502">
    <property type="component" value="Chromosome 8"/>
</dbReference>
<sequence>MNRGLLIVLTCSVVFAASSTRDVNRKPKPPATVSPPHEFGSTVGTSTTISTSTEPTTTTPAPTTTTKPAPTTTTKPAPTTTTKPAPTTTTKHAPTTTTKPAPTTTTKPAPTTTTKPAPTTTTKPAPTTTTTPAPTTTTKPAPTTTTKPAPTTTTKPAPITTKPAPTTTKPAPPSPTPTVGNYTIQSGKGLCLMAQMALEIKMINAGKTGVFIIQPNHTKTVGSCKETEVNLTLTFPEGFITFMFHKNTTRKVVFVDTVSFQLNSPLMSGGKNKMSPPYIAKNGSLELFLAASLHSYSCKNQSVFMGNGLYLDISQNRMQAFDLIDGRDFGTTDPCAADRPDYRVAIAVGIVLLILIIIVVVAYLLSRRRRADGYQSL</sequence>
<proteinExistence type="predicted"/>
<comment type="caution">
    <text evidence="1">The sequence shown here is derived from an EMBL/GenBank/DDBJ whole genome shotgun (WGS) entry which is preliminary data.</text>
</comment>
<dbReference type="EMBL" id="CM055735">
    <property type="protein sequence ID" value="KAJ8008020.1"/>
    <property type="molecule type" value="Genomic_DNA"/>
</dbReference>
<organism evidence="1 2">
    <name type="scientific">Dallia pectoralis</name>
    <name type="common">Alaska blackfish</name>
    <dbReference type="NCBI Taxonomy" id="75939"/>
    <lineage>
        <taxon>Eukaryota</taxon>
        <taxon>Metazoa</taxon>
        <taxon>Chordata</taxon>
        <taxon>Craniata</taxon>
        <taxon>Vertebrata</taxon>
        <taxon>Euteleostomi</taxon>
        <taxon>Actinopterygii</taxon>
        <taxon>Neopterygii</taxon>
        <taxon>Teleostei</taxon>
        <taxon>Protacanthopterygii</taxon>
        <taxon>Esociformes</taxon>
        <taxon>Umbridae</taxon>
        <taxon>Dallia</taxon>
    </lineage>
</organism>
<name>A0ACC2GX95_DALPE</name>
<reference evidence="1" key="1">
    <citation type="submission" date="2021-05" db="EMBL/GenBank/DDBJ databases">
        <authorList>
            <person name="Pan Q."/>
            <person name="Jouanno E."/>
            <person name="Zahm M."/>
            <person name="Klopp C."/>
            <person name="Cabau C."/>
            <person name="Louis A."/>
            <person name="Berthelot C."/>
            <person name="Parey E."/>
            <person name="Roest Crollius H."/>
            <person name="Montfort J."/>
            <person name="Robinson-Rechavi M."/>
            <person name="Bouchez O."/>
            <person name="Lampietro C."/>
            <person name="Lopez Roques C."/>
            <person name="Donnadieu C."/>
            <person name="Postlethwait J."/>
            <person name="Bobe J."/>
            <person name="Dillon D."/>
            <person name="Chandos A."/>
            <person name="von Hippel F."/>
            <person name="Guiguen Y."/>
        </authorList>
    </citation>
    <scope>NUCLEOTIDE SEQUENCE</scope>
    <source>
        <strain evidence="1">YG-Jan2019</strain>
    </source>
</reference>
<evidence type="ECO:0000313" key="1">
    <source>
        <dbReference type="EMBL" id="KAJ8008020.1"/>
    </source>
</evidence>
<keyword evidence="2" id="KW-1185">Reference proteome</keyword>